<dbReference type="OrthoDB" id="5365946at2"/>
<keyword evidence="1" id="KW-1133">Transmembrane helix</keyword>
<keyword evidence="1" id="KW-0472">Membrane</keyword>
<dbReference type="EMBL" id="PDKK01000002">
    <property type="protein sequence ID" value="RXK07567.1"/>
    <property type="molecule type" value="Genomic_DNA"/>
</dbReference>
<evidence type="ECO:0000313" key="3">
    <source>
        <dbReference type="EMBL" id="RXK07567.1"/>
    </source>
</evidence>
<evidence type="ECO:0000313" key="4">
    <source>
        <dbReference type="Proteomes" id="UP000289758"/>
    </source>
</evidence>
<feature type="transmembrane region" description="Helical" evidence="1">
    <location>
        <begin position="748"/>
        <end position="769"/>
    </location>
</feature>
<feature type="transmembrane region" description="Helical" evidence="1">
    <location>
        <begin position="713"/>
        <end position="736"/>
    </location>
</feature>
<reference evidence="3 4" key="1">
    <citation type="submission" date="2017-10" db="EMBL/GenBank/DDBJ databases">
        <title>Genomics of the genus Arcobacter.</title>
        <authorList>
            <person name="Perez-Cataluna A."/>
            <person name="Figueras M.J."/>
        </authorList>
    </citation>
    <scope>NUCLEOTIDE SEQUENCE [LARGE SCALE GENOMIC DNA]</scope>
    <source>
        <strain evidence="3 4">CECT 8441</strain>
    </source>
</reference>
<protein>
    <recommendedName>
        <fullName evidence="5">TraG N-terminal Proteobacteria domain-containing protein</fullName>
    </recommendedName>
</protein>
<dbReference type="AlphaFoldDB" id="A0A4Q1ANV6"/>
<dbReference type="Proteomes" id="UP000289758">
    <property type="component" value="Unassembled WGS sequence"/>
</dbReference>
<sequence>MKLNKLILICILALNYLFASQTPSEIINSFEDTLNQKESYISSYPNRNSCYYECPTLKEGYFGRIANIDIKRGETSCYVYDKKMPDNILARVSNVNQSCKSEYNNIKIQPLESKPNESMSLQNFEDLKKIEEKYKNYSNVGTNQEFVNLSKYMIAGLTVDEEIIDVPSTIKYNQVTLNSGYTLYPNSIVVNENKSLLDELKSIVNSARTSFQESLGIDIKESQPNTNTIENKDLVSTVKGFLTNSIIFIINFLNEYNDVMLIGKTFILFTIIPITIGMSVLSKLTKYVSNVSDFDDIAERIILGVATMFIFFFSTSNIKVDDKENKISQTNFHQLIRPVLYKGAYLADLASSSATNAYLKYKLRDVGLAPVSTINEISLEKEKINYEQTKLTSLLNTCSDIYNTEALKQYIGVTVGLNQTYPPSENLKRYSSQIGGDTYTNFYNTSFLKNESFIKMNGLYSVSSCYKFERKFLENKTELKSLNYLIKSYQNAKENDVIKKQVEIIANMQYRNNSELGFTSLPMLATTSFFIDNIGLKGSFEEEQREQTIKDYRKSSGYEIGAIAEGEGWIDSSINWSFSNIPYVLVPGFDSIQRFTETLLSPLKLFPSKLINLVNDVSNNVQSKNANIINKGNNSNSVHSKMTNQKPVTQNSLYTMASNFKSLVLGIVADMAEGILDALIKILSIFLAILIIKYLISYLPIIAISTASFMVIFFYYFMIEIYYLAVPFMIAFAFSTNQLEHLKTFMKVGLTLAFKPLLIVISIVMALFAKEFFETINVMLINLQFEPMYALNEASSFSIGSFFDTLGLTTIKGFLLIGNSIIGVFVVFYLVFNGANMILDIFGIRDSISENQLVGNVESKTAKWQNPI</sequence>
<name>A0A4Q1ANV6_9BACT</name>
<feature type="transmembrane region" description="Helical" evidence="1">
    <location>
        <begin position="301"/>
        <end position="320"/>
    </location>
</feature>
<feature type="transmembrane region" description="Helical" evidence="1">
    <location>
        <begin position="813"/>
        <end position="832"/>
    </location>
</feature>
<organism evidence="3 4">
    <name type="scientific">Halarcobacter ebronensis</name>
    <dbReference type="NCBI Taxonomy" id="1462615"/>
    <lineage>
        <taxon>Bacteria</taxon>
        <taxon>Pseudomonadati</taxon>
        <taxon>Campylobacterota</taxon>
        <taxon>Epsilonproteobacteria</taxon>
        <taxon>Campylobacterales</taxon>
        <taxon>Arcobacteraceae</taxon>
        <taxon>Halarcobacter</taxon>
    </lineage>
</organism>
<keyword evidence="4" id="KW-1185">Reference proteome</keyword>
<comment type="caution">
    <text evidence="3">The sequence shown here is derived from an EMBL/GenBank/DDBJ whole genome shotgun (WGS) entry which is preliminary data.</text>
</comment>
<evidence type="ECO:0008006" key="5">
    <source>
        <dbReference type="Google" id="ProtNLM"/>
    </source>
</evidence>
<proteinExistence type="predicted"/>
<keyword evidence="1" id="KW-0812">Transmembrane</keyword>
<accession>A0A4Q1ANV6</accession>
<feature type="transmembrane region" description="Helical" evidence="1">
    <location>
        <begin position="261"/>
        <end position="281"/>
    </location>
</feature>
<feature type="transmembrane region" description="Helical" evidence="1">
    <location>
        <begin position="234"/>
        <end position="254"/>
    </location>
</feature>
<feature type="signal peptide" evidence="2">
    <location>
        <begin position="1"/>
        <end position="19"/>
    </location>
</feature>
<evidence type="ECO:0000256" key="1">
    <source>
        <dbReference type="SAM" id="Phobius"/>
    </source>
</evidence>
<dbReference type="RefSeq" id="WP_129086450.1">
    <property type="nucleotide sequence ID" value="NZ_CP053836.1"/>
</dbReference>
<feature type="chain" id="PRO_5020750390" description="TraG N-terminal Proteobacteria domain-containing protein" evidence="2">
    <location>
        <begin position="20"/>
        <end position="868"/>
    </location>
</feature>
<feature type="transmembrane region" description="Helical" evidence="1">
    <location>
        <begin position="678"/>
        <end position="701"/>
    </location>
</feature>
<evidence type="ECO:0000256" key="2">
    <source>
        <dbReference type="SAM" id="SignalP"/>
    </source>
</evidence>
<gene>
    <name evidence="3" type="ORF">CRV07_03650</name>
</gene>
<keyword evidence="2" id="KW-0732">Signal</keyword>